<evidence type="ECO:0000313" key="6">
    <source>
        <dbReference type="EMBL" id="OYR06334.1"/>
    </source>
</evidence>
<keyword evidence="2" id="KW-0238">DNA-binding</keyword>
<dbReference type="PROSITE" id="PS51737">
    <property type="entry name" value="RECOMBINASE_DNA_BIND"/>
    <property type="match status" value="1"/>
</dbReference>
<dbReference type="PROSITE" id="PS00397">
    <property type="entry name" value="RECOMBINASES_1"/>
    <property type="match status" value="1"/>
</dbReference>
<evidence type="ECO:0000256" key="4">
    <source>
        <dbReference type="PROSITE-ProRule" id="PRU10137"/>
    </source>
</evidence>
<dbReference type="InterPro" id="IPR038109">
    <property type="entry name" value="DNA_bind_recomb_sf"/>
</dbReference>
<dbReference type="InterPro" id="IPR011109">
    <property type="entry name" value="DNA_bind_recombinase_dom"/>
</dbReference>
<dbReference type="Pfam" id="PF13408">
    <property type="entry name" value="Zn_ribbon_recom"/>
    <property type="match status" value="1"/>
</dbReference>
<evidence type="ECO:0000256" key="1">
    <source>
        <dbReference type="ARBA" id="ARBA00022908"/>
    </source>
</evidence>
<dbReference type="InterPro" id="IPR025827">
    <property type="entry name" value="Zn_ribbon_recom_dom"/>
</dbReference>
<dbReference type="GO" id="GO:0003677">
    <property type="term" value="F:DNA binding"/>
    <property type="evidence" value="ECO:0007669"/>
    <property type="project" value="UniProtKB-KW"/>
</dbReference>
<protein>
    <submittedName>
        <fullName evidence="6">Recombinase family protein</fullName>
    </submittedName>
</protein>
<dbReference type="CDD" id="cd00338">
    <property type="entry name" value="Ser_Recombinase"/>
    <property type="match status" value="1"/>
</dbReference>
<dbReference type="Proteomes" id="UP000215827">
    <property type="component" value="Unassembled WGS sequence"/>
</dbReference>
<dbReference type="SMART" id="SM00857">
    <property type="entry name" value="Resolvase"/>
    <property type="match status" value="1"/>
</dbReference>
<keyword evidence="1" id="KW-0229">DNA integration</keyword>
<reference evidence="6 7" key="1">
    <citation type="submission" date="2017-04" db="EMBL/GenBank/DDBJ databases">
        <title>Emergence of KPC-2-producing Citrobacter isolates from sediments of a Chinese river.</title>
        <authorList>
            <person name="Zheng B."/>
        </authorList>
    </citation>
    <scope>NUCLEOTIDE SEQUENCE [LARGE SCALE GENOMIC DNA]</scope>
    <source>
        <strain evidence="6 7">C191</strain>
    </source>
</reference>
<dbReference type="GO" id="GO:0015074">
    <property type="term" value="P:DNA integration"/>
    <property type="evidence" value="ECO:0007669"/>
    <property type="project" value="UniProtKB-KW"/>
</dbReference>
<evidence type="ECO:0000256" key="3">
    <source>
        <dbReference type="ARBA" id="ARBA00023172"/>
    </source>
</evidence>
<dbReference type="InterPro" id="IPR050639">
    <property type="entry name" value="SSR_resolvase"/>
</dbReference>
<dbReference type="Gene3D" id="3.90.1750.20">
    <property type="entry name" value="Putative Large Serine Recombinase, Chain B, Domain 2"/>
    <property type="match status" value="1"/>
</dbReference>
<evidence type="ECO:0000256" key="2">
    <source>
        <dbReference type="ARBA" id="ARBA00023125"/>
    </source>
</evidence>
<feature type="domain" description="Recombinase" evidence="5">
    <location>
        <begin position="179"/>
        <end position="285"/>
    </location>
</feature>
<dbReference type="InterPro" id="IPR036162">
    <property type="entry name" value="Resolvase-like_N_sf"/>
</dbReference>
<dbReference type="EMBL" id="NEFA01000005">
    <property type="protein sequence ID" value="OYR06334.1"/>
    <property type="molecule type" value="Genomic_DNA"/>
</dbReference>
<dbReference type="Pfam" id="PF07508">
    <property type="entry name" value="Recombinase"/>
    <property type="match status" value="1"/>
</dbReference>
<dbReference type="AlphaFoldDB" id="A0AA44NNG7"/>
<organism evidence="6 7">
    <name type="scientific">Citrobacter freundii</name>
    <dbReference type="NCBI Taxonomy" id="546"/>
    <lineage>
        <taxon>Bacteria</taxon>
        <taxon>Pseudomonadati</taxon>
        <taxon>Pseudomonadota</taxon>
        <taxon>Gammaproteobacteria</taxon>
        <taxon>Enterobacterales</taxon>
        <taxon>Enterobacteriaceae</taxon>
        <taxon>Citrobacter</taxon>
        <taxon>Citrobacter freundii complex</taxon>
    </lineage>
</organism>
<name>A0AA44NNG7_CITFR</name>
<proteinExistence type="predicted"/>
<feature type="active site" description="O-(5'-phospho-DNA)-serine intermediate" evidence="4">
    <location>
        <position position="12"/>
    </location>
</feature>
<dbReference type="RefSeq" id="WP_094542863.1">
    <property type="nucleotide sequence ID" value="NZ_NEEZ01000006.1"/>
</dbReference>
<dbReference type="PANTHER" id="PTHR30461:SF2">
    <property type="entry name" value="SERINE RECOMBINASE PINE-RELATED"/>
    <property type="match status" value="1"/>
</dbReference>
<dbReference type="InterPro" id="IPR006118">
    <property type="entry name" value="Recombinase_CS"/>
</dbReference>
<dbReference type="PANTHER" id="PTHR30461">
    <property type="entry name" value="DNA-INVERTASE FROM LAMBDOID PROPHAGE"/>
    <property type="match status" value="1"/>
</dbReference>
<evidence type="ECO:0000313" key="7">
    <source>
        <dbReference type="Proteomes" id="UP000215827"/>
    </source>
</evidence>
<comment type="caution">
    <text evidence="6">The sequence shown here is derived from an EMBL/GenBank/DDBJ whole genome shotgun (WGS) entry which is preliminary data.</text>
</comment>
<dbReference type="Pfam" id="PF00239">
    <property type="entry name" value="Resolvase"/>
    <property type="match status" value="1"/>
</dbReference>
<keyword evidence="3" id="KW-0233">DNA recombination</keyword>
<dbReference type="SUPFAM" id="SSF53041">
    <property type="entry name" value="Resolvase-like"/>
    <property type="match status" value="1"/>
</dbReference>
<accession>A0AA44NNG7</accession>
<dbReference type="GO" id="GO:0000150">
    <property type="term" value="F:DNA strand exchange activity"/>
    <property type="evidence" value="ECO:0007669"/>
    <property type="project" value="InterPro"/>
</dbReference>
<gene>
    <name evidence="6" type="ORF">B9P89_06585</name>
</gene>
<dbReference type="Gene3D" id="3.40.50.1390">
    <property type="entry name" value="Resolvase, N-terminal catalytic domain"/>
    <property type="match status" value="1"/>
</dbReference>
<sequence>MKKAVYCYARVSSRGQAKDGYGMSRQQEMLRDYVAAYDDSQHNRGYELGDISWLYAEGVSAYSGKNIEDGSVLKTFIDDVLQKKITNSVLVIENLDRFSRAAPNRAAGLFLSLINAGCDIHEVETEMIHHQYSDLNIISGGLQRAHNESKRKARLSIKNWDERIKNTIDGTSVLTHRVPSWIEVKNNKYVLKKGESEKYNLIFKMYADGFGPAAIRDELKKRGMQINEREPTINHLMKIIKDQRLIGRFNSTGRKILDGMSIYPVVVEPELFEAVNDLRKQRNPLGKINVKANNLFAGLCICMNCGRYVQVNSVDKKGDTYFRCGGSLVKIDKCKERGFKYKIVENALLEHLRNFDFSMLRSDDNDIQVKINYLSMELVSNEKYSNEILADLEKEDIPDPNDRRILKNIQRRISEIRNEITMLKQSNIGYETFNDLKDSYTDDLLDPKNTKLRLDFNVKVKRVIKNIKMKRYDNAIMLVVSYVGVNEKQAMVINSKTGEVVFMAVQNDDLKSIEYLINND</sequence>
<evidence type="ECO:0000259" key="5">
    <source>
        <dbReference type="PROSITE" id="PS51737"/>
    </source>
</evidence>
<dbReference type="InterPro" id="IPR006119">
    <property type="entry name" value="Resolv_N"/>
</dbReference>